<dbReference type="InterPro" id="IPR000689">
    <property type="entry name" value="UbQ_mOase_COQ6"/>
</dbReference>
<evidence type="ECO:0000256" key="4">
    <source>
        <dbReference type="ARBA" id="ARBA00022688"/>
    </source>
</evidence>
<dbReference type="Gene3D" id="3.50.50.60">
    <property type="entry name" value="FAD/NAD(P)-binding domain"/>
    <property type="match status" value="2"/>
</dbReference>
<dbReference type="Pfam" id="PF01494">
    <property type="entry name" value="FAD_binding_3"/>
    <property type="match status" value="1"/>
</dbReference>
<dbReference type="EC" id="1.14.15.45" evidence="11"/>
<comment type="subunit">
    <text evidence="11">Component of a multi-subunit COQ enzyme complex.</text>
</comment>
<protein>
    <recommendedName>
        <fullName evidence="11">Ubiquinone biosynthesis monooxygenase COQ6, mitochondrial</fullName>
        <ecNumber evidence="11">1.14.15.45</ecNumber>
    </recommendedName>
    <alternativeName>
        <fullName evidence="11">2-methoxy-6-polyprenolphenol 4-hydroxylase</fullName>
        <ecNumber evidence="11">1.14.15.46</ecNumber>
    </alternativeName>
</protein>
<evidence type="ECO:0000256" key="1">
    <source>
        <dbReference type="ARBA" id="ARBA00001974"/>
    </source>
</evidence>
<keyword evidence="6 11" id="KW-0274">FAD</keyword>
<dbReference type="InterPro" id="IPR010971">
    <property type="entry name" value="UbiH/COQ6"/>
</dbReference>
<comment type="pathway">
    <text evidence="11">Cofactor biosynthesis; ubiquinone biosynthesis.</text>
</comment>
<keyword evidence="10 11" id="KW-0472">Membrane</keyword>
<dbReference type="InterPro" id="IPR036188">
    <property type="entry name" value="FAD/NAD-bd_sf"/>
</dbReference>
<evidence type="ECO:0000256" key="11">
    <source>
        <dbReference type="HAMAP-Rule" id="MF_03193"/>
    </source>
</evidence>
<comment type="cofactor">
    <cofactor evidence="1 11">
        <name>FAD</name>
        <dbReference type="ChEBI" id="CHEBI:57692"/>
    </cofactor>
</comment>
<proteinExistence type="inferred from homology"/>
<comment type="caution">
    <text evidence="13">The sequence shown here is derived from an EMBL/GenBank/DDBJ whole genome shotgun (WGS) entry which is preliminary data.</text>
</comment>
<evidence type="ECO:0000259" key="12">
    <source>
        <dbReference type="Pfam" id="PF01494"/>
    </source>
</evidence>
<evidence type="ECO:0000256" key="3">
    <source>
        <dbReference type="ARBA" id="ARBA00022630"/>
    </source>
</evidence>
<evidence type="ECO:0000256" key="9">
    <source>
        <dbReference type="ARBA" id="ARBA00023128"/>
    </source>
</evidence>
<comment type="subcellular location">
    <subcellularLocation>
        <location evidence="11">Mitochondrion inner membrane</location>
        <topology evidence="11">Peripheral membrane protein</topology>
        <orientation evidence="11">Matrix side</orientation>
    </subcellularLocation>
</comment>
<comment type="similarity">
    <text evidence="2 11">Belongs to the UbiH/COQ6 family.</text>
</comment>
<keyword evidence="3 11" id="KW-0285">Flavoprotein</keyword>
<evidence type="ECO:0000313" key="13">
    <source>
        <dbReference type="EMBL" id="KAJ8308019.1"/>
    </source>
</evidence>
<evidence type="ECO:0000256" key="10">
    <source>
        <dbReference type="ARBA" id="ARBA00023136"/>
    </source>
</evidence>
<comment type="catalytic activity">
    <reaction evidence="11">
        <text>a 2-methoxy-6-(all-trans-polyprenyl)phenol + 2 reduced [2Fe-2S]-[ferredoxin] + O2 + 2 H(+) = a 2-methoxy-6-(all-trans-polyprenyl)benzene-1,4-diol + 2 oxidized [2Fe-2S]-[ferredoxin] + H2O</text>
        <dbReference type="Rhea" id="RHEA:81183"/>
        <dbReference type="Rhea" id="RHEA-COMP:9551"/>
        <dbReference type="Rhea" id="RHEA-COMP:10000"/>
        <dbReference type="Rhea" id="RHEA-COMP:10001"/>
        <dbReference type="Rhea" id="RHEA-COMP:10858"/>
        <dbReference type="ChEBI" id="CHEBI:15377"/>
        <dbReference type="ChEBI" id="CHEBI:15378"/>
        <dbReference type="ChEBI" id="CHEBI:15379"/>
        <dbReference type="ChEBI" id="CHEBI:33737"/>
        <dbReference type="ChEBI" id="CHEBI:33738"/>
        <dbReference type="ChEBI" id="CHEBI:62731"/>
        <dbReference type="ChEBI" id="CHEBI:84166"/>
        <dbReference type="EC" id="1.14.15.46"/>
    </reaction>
</comment>
<dbReference type="NCBIfam" id="TIGR01988">
    <property type="entry name" value="Ubi-OHases"/>
    <property type="match status" value="1"/>
</dbReference>
<keyword evidence="14" id="KW-1185">Reference proteome</keyword>
<dbReference type="PRINTS" id="PR00420">
    <property type="entry name" value="RNGMNOXGNASE"/>
</dbReference>
<evidence type="ECO:0000256" key="7">
    <source>
        <dbReference type="ARBA" id="ARBA00023002"/>
    </source>
</evidence>
<dbReference type="InterPro" id="IPR018168">
    <property type="entry name" value="Ubi_Hdrlase_CS"/>
</dbReference>
<keyword evidence="4 11" id="KW-0831">Ubiquinone biosynthesis</keyword>
<dbReference type="PANTHER" id="PTHR43876:SF7">
    <property type="entry name" value="UBIQUINONE BIOSYNTHESIS MONOOXYGENASE COQ6, MITOCHONDRIAL"/>
    <property type="match status" value="1"/>
</dbReference>
<evidence type="ECO:0000256" key="5">
    <source>
        <dbReference type="ARBA" id="ARBA00022792"/>
    </source>
</evidence>
<accession>A0ABQ9ES20</accession>
<feature type="domain" description="FAD-binding" evidence="12">
    <location>
        <begin position="94"/>
        <end position="401"/>
    </location>
</feature>
<name>A0ABQ9ES20_TEGGR</name>
<evidence type="ECO:0000256" key="6">
    <source>
        <dbReference type="ARBA" id="ARBA00022827"/>
    </source>
</evidence>
<comment type="catalytic activity">
    <reaction evidence="11">
        <text>a 4-hydroxy-3-(all-trans-polyprenyl)benzoate + 2 reduced [2Fe-2S]-[ferredoxin] + O2 + 2 H(+) = a 3,4-dihydroxy-5-(all-trans-polyprenyl)benzoate + 2 oxidized [2Fe-2S]-[ferredoxin] + H2O</text>
        <dbReference type="Rhea" id="RHEA:81195"/>
        <dbReference type="Rhea" id="RHEA-COMP:9514"/>
        <dbReference type="Rhea" id="RHEA-COMP:10000"/>
        <dbReference type="Rhea" id="RHEA-COMP:10001"/>
        <dbReference type="Rhea" id="RHEA-COMP:10930"/>
        <dbReference type="ChEBI" id="CHEBI:15377"/>
        <dbReference type="ChEBI" id="CHEBI:15378"/>
        <dbReference type="ChEBI" id="CHEBI:15379"/>
        <dbReference type="ChEBI" id="CHEBI:33737"/>
        <dbReference type="ChEBI" id="CHEBI:33738"/>
        <dbReference type="ChEBI" id="CHEBI:64694"/>
        <dbReference type="ChEBI" id="CHEBI:78396"/>
        <dbReference type="EC" id="1.14.15.45"/>
    </reaction>
</comment>
<dbReference type="HAMAP" id="MF_03193">
    <property type="entry name" value="COQ6_monooxygenase"/>
    <property type="match status" value="1"/>
</dbReference>
<evidence type="ECO:0000256" key="8">
    <source>
        <dbReference type="ARBA" id="ARBA00023033"/>
    </source>
</evidence>
<sequence length="469" mass="51449">MSLGKQCFTLTKEEKLRKLVRETIHRPPAKQGVNMLRRCALCFSTGKHLKLSYSVVRRLQTNSVKNEETADIVISGGGMVGAAMACALDKFGIRTCTVSPSSIDLFKSVGAWDEILQMRCHPVKRMQVWESCSDALITFNDENLVDDIAYVVENDVIQEALRRQLSKLSERVDVRYSTSASSFIIPGVTPGYDNINQNSWVTVNTTDDKTIKTKLLVGADGAQSPVRKAGGFHTVGWNYKQTAVVATLKLSEVTENNVAWQRFLPTGPIAMLPLSDQHSNLIWTTTPEFAKHLKEIPEDSFVDAVNDALVSQIIADVSSNSIRQLPPTIGGVEAKSRASFPLALLHSSNYAHRIHPLAGQGINLGFGDVKELKDVLVEAVSFGSDPGSLSHLTKYESSRQRKVLPVAATIDGLQKLYGTDFTPVVLLRTLGLQATNALSFIKVHLDTMKGEDAHNIQIQSQSIPQPPKS</sequence>
<evidence type="ECO:0000313" key="14">
    <source>
        <dbReference type="Proteomes" id="UP001217089"/>
    </source>
</evidence>
<evidence type="ECO:0000256" key="2">
    <source>
        <dbReference type="ARBA" id="ARBA00005349"/>
    </source>
</evidence>
<keyword evidence="8 11" id="KW-0503">Monooxygenase</keyword>
<dbReference type="EC" id="1.14.15.46" evidence="11"/>
<dbReference type="SUPFAM" id="SSF51905">
    <property type="entry name" value="FAD/NAD(P)-binding domain"/>
    <property type="match status" value="1"/>
</dbReference>
<keyword evidence="9 11" id="KW-0496">Mitochondrion</keyword>
<dbReference type="PROSITE" id="PS01304">
    <property type="entry name" value="UBIH"/>
    <property type="match status" value="1"/>
</dbReference>
<dbReference type="Proteomes" id="UP001217089">
    <property type="component" value="Unassembled WGS sequence"/>
</dbReference>
<gene>
    <name evidence="13" type="ORF">KUTeg_012893</name>
</gene>
<keyword evidence="5 11" id="KW-0999">Mitochondrion inner membrane</keyword>
<comment type="function">
    <text evidence="11">FAD-dependent monooxygenase required for two non-consecutive steps during ubiquinone biosynthesis. Required for the C5-ring hydroxylation during ubiquinone biosynthesis by catalyzing the hydroxylation of 4-hydroxy-3-(all-trans-polyprenyl)benzoic acid to 3,4-dihydroxy-5-(all-trans-polyprenyl)benzoic acid. Also acts downstream of coq4, for the C1-hydroxylation during ubiquinone biosynthesis by catalyzing the hydroxylation of 2-methoxy-6-(all-trans-polyprenyl)phenol to 2-methoxy-6-(all-trans-polyprenyl)benzene-1,4-diol. The electrons required for the hydroxylation reaction are funneled indirectly to coq6 from NADPH via a ferredoxin/ferredoxin reductase system.</text>
</comment>
<organism evidence="13 14">
    <name type="scientific">Tegillarca granosa</name>
    <name type="common">Malaysian cockle</name>
    <name type="synonym">Anadara granosa</name>
    <dbReference type="NCBI Taxonomy" id="220873"/>
    <lineage>
        <taxon>Eukaryota</taxon>
        <taxon>Metazoa</taxon>
        <taxon>Spiralia</taxon>
        <taxon>Lophotrochozoa</taxon>
        <taxon>Mollusca</taxon>
        <taxon>Bivalvia</taxon>
        <taxon>Autobranchia</taxon>
        <taxon>Pteriomorphia</taxon>
        <taxon>Arcoida</taxon>
        <taxon>Arcoidea</taxon>
        <taxon>Arcidae</taxon>
        <taxon>Tegillarca</taxon>
    </lineage>
</organism>
<dbReference type="PANTHER" id="PTHR43876">
    <property type="entry name" value="UBIQUINONE BIOSYNTHESIS MONOOXYGENASE COQ6, MITOCHONDRIAL"/>
    <property type="match status" value="1"/>
</dbReference>
<dbReference type="InterPro" id="IPR051205">
    <property type="entry name" value="UbiH/COQ6_monooxygenase"/>
</dbReference>
<dbReference type="InterPro" id="IPR002938">
    <property type="entry name" value="FAD-bd"/>
</dbReference>
<dbReference type="EMBL" id="JARBDR010000657">
    <property type="protein sequence ID" value="KAJ8308019.1"/>
    <property type="molecule type" value="Genomic_DNA"/>
</dbReference>
<keyword evidence="7 11" id="KW-0560">Oxidoreductase</keyword>
<reference evidence="13 14" key="1">
    <citation type="submission" date="2022-12" db="EMBL/GenBank/DDBJ databases">
        <title>Chromosome-level genome of Tegillarca granosa.</title>
        <authorList>
            <person name="Kim J."/>
        </authorList>
    </citation>
    <scope>NUCLEOTIDE SEQUENCE [LARGE SCALE GENOMIC DNA]</scope>
    <source>
        <strain evidence="13">Teg-2019</strain>
        <tissue evidence="13">Adductor muscle</tissue>
    </source>
</reference>